<gene>
    <name evidence="1" type="ORF">STSP1_00058</name>
</gene>
<keyword evidence="2" id="KW-1185">Reference proteome</keyword>
<protein>
    <submittedName>
        <fullName evidence="1">Uncharacterized protein</fullName>
    </submittedName>
</protein>
<reference evidence="2" key="1">
    <citation type="submission" date="2017-04" db="EMBL/GenBank/DDBJ databases">
        <title>Comparative genomics and description of representatives of a novel lineage of planctomycetes thriving in anoxic sediments.</title>
        <authorList>
            <person name="Spring S."/>
            <person name="Bunk B."/>
            <person name="Sproer C."/>
        </authorList>
    </citation>
    <scope>NUCLEOTIDE SEQUENCE [LARGE SCALE GENOMIC DNA]</scope>
    <source>
        <strain evidence="2">ST-PulAB-D4</strain>
    </source>
</reference>
<sequence length="87" mass="10046">MKRLNSASNWLMDLVLKKGDDGKKKVEKILFSTSADELYRLHSALLEMHRITKENEEHKKLNKTIEDCLNITSGVAAEISMREKIMQ</sequence>
<name>A0A1W6LIV5_9BACT</name>
<dbReference type="Proteomes" id="UP000193334">
    <property type="component" value="Chromosome"/>
</dbReference>
<dbReference type="EMBL" id="CP021023">
    <property type="protein sequence ID" value="ARN55695.1"/>
    <property type="molecule type" value="Genomic_DNA"/>
</dbReference>
<organism evidence="1 2">
    <name type="scientific">Sedimentisphaera salicampi</name>
    <dbReference type="NCBI Taxonomy" id="1941349"/>
    <lineage>
        <taxon>Bacteria</taxon>
        <taxon>Pseudomonadati</taxon>
        <taxon>Planctomycetota</taxon>
        <taxon>Phycisphaerae</taxon>
        <taxon>Sedimentisphaerales</taxon>
        <taxon>Sedimentisphaeraceae</taxon>
        <taxon>Sedimentisphaera</taxon>
    </lineage>
</organism>
<dbReference type="RefSeq" id="WP_123806938.1">
    <property type="nucleotide sequence ID" value="NZ_CP021023.1"/>
</dbReference>
<evidence type="ECO:0000313" key="1">
    <source>
        <dbReference type="EMBL" id="ARN55695.1"/>
    </source>
</evidence>
<dbReference type="AlphaFoldDB" id="A0A1W6LIV5"/>
<proteinExistence type="predicted"/>
<dbReference type="KEGG" id="pbp:STSP1_00058"/>
<evidence type="ECO:0000313" key="2">
    <source>
        <dbReference type="Proteomes" id="UP000193334"/>
    </source>
</evidence>
<accession>A0A1W6LIV5</accession>